<feature type="region of interest" description="Disordered" evidence="1">
    <location>
        <begin position="496"/>
        <end position="527"/>
    </location>
</feature>
<dbReference type="PANTHER" id="PTHR14326:SF15">
    <property type="entry name" value="OS06G0130200 PROTEIN"/>
    <property type="match status" value="1"/>
</dbReference>
<feature type="compositionally biased region" description="Polar residues" evidence="1">
    <location>
        <begin position="501"/>
        <end position="519"/>
    </location>
</feature>
<proteinExistence type="predicted"/>
<feature type="region of interest" description="Disordered" evidence="1">
    <location>
        <begin position="370"/>
        <end position="392"/>
    </location>
</feature>
<dbReference type="PANTHER" id="PTHR14326">
    <property type="entry name" value="TARGETING PROTEIN FOR XKLP2"/>
    <property type="match status" value="1"/>
</dbReference>
<dbReference type="EMBL" id="JAUJYO010000010">
    <property type="protein sequence ID" value="KAK1305745.1"/>
    <property type="molecule type" value="Genomic_DNA"/>
</dbReference>
<feature type="domain" description="TPX2 central" evidence="2">
    <location>
        <begin position="321"/>
        <end position="429"/>
    </location>
</feature>
<dbReference type="GO" id="GO:0090307">
    <property type="term" value="P:mitotic spindle assembly"/>
    <property type="evidence" value="ECO:0007669"/>
    <property type="project" value="TreeGrafter"/>
</dbReference>
<protein>
    <submittedName>
        <fullName evidence="3">Protein TPX2</fullName>
    </submittedName>
</protein>
<accession>A0AAV9DYK8</accession>
<evidence type="ECO:0000256" key="1">
    <source>
        <dbReference type="SAM" id="MobiDB-lite"/>
    </source>
</evidence>
<dbReference type="GO" id="GO:0030295">
    <property type="term" value="F:protein kinase activator activity"/>
    <property type="evidence" value="ECO:0007669"/>
    <property type="project" value="TreeGrafter"/>
</dbReference>
<dbReference type="InterPro" id="IPR027330">
    <property type="entry name" value="TPX2_central_dom"/>
</dbReference>
<dbReference type="GO" id="GO:0008017">
    <property type="term" value="F:microtubule binding"/>
    <property type="evidence" value="ECO:0007669"/>
    <property type="project" value="TreeGrafter"/>
</dbReference>
<dbReference type="GO" id="GO:0005880">
    <property type="term" value="C:nuclear microtubule"/>
    <property type="evidence" value="ECO:0007669"/>
    <property type="project" value="TreeGrafter"/>
</dbReference>
<dbReference type="Proteomes" id="UP001180020">
    <property type="component" value="Unassembled WGS sequence"/>
</dbReference>
<keyword evidence="4" id="KW-1185">Reference proteome</keyword>
<evidence type="ECO:0000259" key="2">
    <source>
        <dbReference type="Pfam" id="PF12214"/>
    </source>
</evidence>
<organism evidence="3 4">
    <name type="scientific">Acorus calamus</name>
    <name type="common">Sweet flag</name>
    <dbReference type="NCBI Taxonomy" id="4465"/>
    <lineage>
        <taxon>Eukaryota</taxon>
        <taxon>Viridiplantae</taxon>
        <taxon>Streptophyta</taxon>
        <taxon>Embryophyta</taxon>
        <taxon>Tracheophyta</taxon>
        <taxon>Spermatophyta</taxon>
        <taxon>Magnoliopsida</taxon>
        <taxon>Liliopsida</taxon>
        <taxon>Acoraceae</taxon>
        <taxon>Acorus</taxon>
    </lineage>
</organism>
<reference evidence="3" key="2">
    <citation type="submission" date="2023-06" db="EMBL/GenBank/DDBJ databases">
        <authorList>
            <person name="Ma L."/>
            <person name="Liu K.-W."/>
            <person name="Li Z."/>
            <person name="Hsiao Y.-Y."/>
            <person name="Qi Y."/>
            <person name="Fu T."/>
            <person name="Tang G."/>
            <person name="Zhang D."/>
            <person name="Sun W.-H."/>
            <person name="Liu D.-K."/>
            <person name="Li Y."/>
            <person name="Chen G.-Z."/>
            <person name="Liu X.-D."/>
            <person name="Liao X.-Y."/>
            <person name="Jiang Y.-T."/>
            <person name="Yu X."/>
            <person name="Hao Y."/>
            <person name="Huang J."/>
            <person name="Zhao X.-W."/>
            <person name="Ke S."/>
            <person name="Chen Y.-Y."/>
            <person name="Wu W.-L."/>
            <person name="Hsu J.-L."/>
            <person name="Lin Y.-F."/>
            <person name="Huang M.-D."/>
            <person name="Li C.-Y."/>
            <person name="Huang L."/>
            <person name="Wang Z.-W."/>
            <person name="Zhao X."/>
            <person name="Zhong W.-Y."/>
            <person name="Peng D.-H."/>
            <person name="Ahmad S."/>
            <person name="Lan S."/>
            <person name="Zhang J.-S."/>
            <person name="Tsai W.-C."/>
            <person name="Van De Peer Y."/>
            <person name="Liu Z.-J."/>
        </authorList>
    </citation>
    <scope>NUCLEOTIDE SEQUENCE</scope>
    <source>
        <strain evidence="3">CP</strain>
        <tissue evidence="3">Leaves</tissue>
    </source>
</reference>
<dbReference type="InterPro" id="IPR009675">
    <property type="entry name" value="TPX2_fam"/>
</dbReference>
<name>A0AAV9DYK8_ACOCL</name>
<evidence type="ECO:0000313" key="4">
    <source>
        <dbReference type="Proteomes" id="UP001180020"/>
    </source>
</evidence>
<evidence type="ECO:0000313" key="3">
    <source>
        <dbReference type="EMBL" id="KAK1305745.1"/>
    </source>
</evidence>
<comment type="caution">
    <text evidence="3">The sequence shown here is derived from an EMBL/GenBank/DDBJ whole genome shotgun (WGS) entry which is preliminary data.</text>
</comment>
<dbReference type="AlphaFoldDB" id="A0AAV9DYK8"/>
<reference evidence="3" key="1">
    <citation type="journal article" date="2023" name="Nat. Commun.">
        <title>Diploid and tetraploid genomes of Acorus and the evolution of monocots.</title>
        <authorList>
            <person name="Ma L."/>
            <person name="Liu K.W."/>
            <person name="Li Z."/>
            <person name="Hsiao Y.Y."/>
            <person name="Qi Y."/>
            <person name="Fu T."/>
            <person name="Tang G.D."/>
            <person name="Zhang D."/>
            <person name="Sun W.H."/>
            <person name="Liu D.K."/>
            <person name="Li Y."/>
            <person name="Chen G.Z."/>
            <person name="Liu X.D."/>
            <person name="Liao X.Y."/>
            <person name="Jiang Y.T."/>
            <person name="Yu X."/>
            <person name="Hao Y."/>
            <person name="Huang J."/>
            <person name="Zhao X.W."/>
            <person name="Ke S."/>
            <person name="Chen Y.Y."/>
            <person name="Wu W.L."/>
            <person name="Hsu J.L."/>
            <person name="Lin Y.F."/>
            <person name="Huang M.D."/>
            <person name="Li C.Y."/>
            <person name="Huang L."/>
            <person name="Wang Z.W."/>
            <person name="Zhao X."/>
            <person name="Zhong W.Y."/>
            <person name="Peng D.H."/>
            <person name="Ahmad S."/>
            <person name="Lan S."/>
            <person name="Zhang J.S."/>
            <person name="Tsai W.C."/>
            <person name="Van de Peer Y."/>
            <person name="Liu Z.J."/>
        </authorList>
    </citation>
    <scope>NUCLEOTIDE SEQUENCE</scope>
    <source>
        <strain evidence="3">CP</strain>
    </source>
</reference>
<dbReference type="Pfam" id="PF12214">
    <property type="entry name" value="TPX2_importin"/>
    <property type="match status" value="1"/>
</dbReference>
<sequence>MDAMMEDAREEGFGDPTAELDLDYEFDAPRRFDFEREESPLEARESEFWFEAACGYSPSPFIVKLNWGKGGIMENVNVNYLQQSIDMEETHSVDAQSDADPAQMFTVPDEISKEIEEMKDTVIDCAVDNLQNLQDAQQESNFLVVDHFVNHITGANFQGPYGRISQDMAKVEARLIIKETFARGSTLMKPTASHLAKQKKIKEGKTSSRIMRFQKPVIQKNDTSTENMLENTIQASKRQKLDGGHLRKVLDVKQQPFFMRKLPQKKDGFVQGNSEHVRLKITIPREPELVTAQRAQRLRSHSSKDLEGPAPIFKARRMNRNEFHLKTSERAMQNTETASSSLAFCDNADNVTNGHKTCFAVRNAISNSKHLQNVRSGTSQPENDLKQDRHGTTNFKALPLNRKIFSSKGDLGVFRSCKQETTIPKGFNFSTDKRVQQNPPIELFSKLSLKSEGQSTGSQQKSPKAIRLPHKGSKENIVHPMQQENMMTHLKKERMQKCGAKQNQYGKNGLPSETQSKTNLCRGVGIR</sequence>
<gene>
    <name evidence="3" type="primary">TPX2</name>
    <name evidence="3" type="ORF">QJS10_CPA10g00761</name>
</gene>
<dbReference type="GO" id="GO:0005819">
    <property type="term" value="C:spindle"/>
    <property type="evidence" value="ECO:0007669"/>
    <property type="project" value="InterPro"/>
</dbReference>
<feature type="compositionally biased region" description="Polar residues" evidence="1">
    <location>
        <begin position="370"/>
        <end position="382"/>
    </location>
</feature>
<dbReference type="GO" id="GO:0060236">
    <property type="term" value="P:regulation of mitotic spindle organization"/>
    <property type="evidence" value="ECO:0007669"/>
    <property type="project" value="InterPro"/>
</dbReference>